<reference evidence="2" key="2">
    <citation type="submission" date="2021-03" db="EMBL/GenBank/DDBJ databases">
        <authorList>
            <person name="Jaffe A."/>
        </authorList>
    </citation>
    <scope>NUCLEOTIDE SEQUENCE</scope>
    <source>
        <strain evidence="2">RIFCSPLOWO2_01_FULL_58_19</strain>
    </source>
</reference>
<organism evidence="1 3">
    <name type="scientific">Candidatus Iainarchaeum sp</name>
    <dbReference type="NCBI Taxonomy" id="3101447"/>
    <lineage>
        <taxon>Archaea</taxon>
        <taxon>Candidatus Iainarchaeota</taxon>
        <taxon>Candidatus Iainarchaeia</taxon>
        <taxon>Candidatus Iainarchaeales</taxon>
        <taxon>Candidatus Iainarchaeaceae</taxon>
        <taxon>Candidatus Iainarchaeum</taxon>
    </lineage>
</organism>
<dbReference type="Pfam" id="PF12840">
    <property type="entry name" value="HTH_20"/>
    <property type="match status" value="1"/>
</dbReference>
<comment type="caution">
    <text evidence="1">The sequence shown here is derived from an EMBL/GenBank/DDBJ whole genome shotgun (WGS) entry which is preliminary data.</text>
</comment>
<evidence type="ECO:0000313" key="2">
    <source>
        <dbReference type="EMBL" id="MBS3063085.1"/>
    </source>
</evidence>
<dbReference type="Gene3D" id="1.10.10.10">
    <property type="entry name" value="Winged helix-like DNA-binding domain superfamily/Winged helix DNA-binding domain"/>
    <property type="match status" value="1"/>
</dbReference>
<dbReference type="InterPro" id="IPR036388">
    <property type="entry name" value="WH-like_DNA-bd_sf"/>
</dbReference>
<accession>A0A7J4JKT5</accession>
<reference evidence="2" key="3">
    <citation type="submission" date="2021-05" db="EMBL/GenBank/DDBJ databases">
        <title>Protein family content uncovers lineage relationships and bacterial pathway maintenance mechanisms in DPANN archaea.</title>
        <authorList>
            <person name="Castelle C.J."/>
            <person name="Meheust R."/>
            <person name="Jaffe A.L."/>
            <person name="Seitz K."/>
            <person name="Gong X."/>
            <person name="Baker B.J."/>
            <person name="Banfield J.F."/>
        </authorList>
    </citation>
    <scope>NUCLEOTIDE SEQUENCE</scope>
    <source>
        <strain evidence="2">RIFCSPLOWO2_01_FULL_58_19</strain>
    </source>
</reference>
<sequence>MDEFNWLCECLGFFEPIDKSKTAASVFKELVNATDKGEALSSTALAERVGMSRGSVINHLNNLLEAGLITKRGRFYFARSRSVFRTLKEIEEDILRVFHDMEDTAREIDEQFNRFYD</sequence>
<dbReference type="InterPro" id="IPR036390">
    <property type="entry name" value="WH_DNA-bd_sf"/>
</dbReference>
<dbReference type="Proteomes" id="UP000564964">
    <property type="component" value="Unassembled WGS sequence"/>
</dbReference>
<dbReference type="SUPFAM" id="SSF46785">
    <property type="entry name" value="Winged helix' DNA-binding domain"/>
    <property type="match status" value="1"/>
</dbReference>
<dbReference type="EMBL" id="JAGVWE010000004">
    <property type="protein sequence ID" value="MBS3063085.1"/>
    <property type="molecule type" value="Genomic_DNA"/>
</dbReference>
<evidence type="ECO:0000313" key="1">
    <source>
        <dbReference type="EMBL" id="HIH16925.1"/>
    </source>
</evidence>
<dbReference type="EMBL" id="DUGH01000144">
    <property type="protein sequence ID" value="HIH16925.1"/>
    <property type="molecule type" value="Genomic_DNA"/>
</dbReference>
<proteinExistence type="predicted"/>
<evidence type="ECO:0000313" key="3">
    <source>
        <dbReference type="Proteomes" id="UP000564964"/>
    </source>
</evidence>
<dbReference type="AlphaFoldDB" id="A0A7J4JKT5"/>
<gene>
    <name evidence="1" type="ORF">HA252_05980</name>
    <name evidence="2" type="ORF">J4203_04380</name>
</gene>
<name>A0A7J4JKT5_9ARCH</name>
<dbReference type="InterPro" id="IPR011991">
    <property type="entry name" value="ArsR-like_HTH"/>
</dbReference>
<reference evidence="1" key="1">
    <citation type="journal article" date="2020" name="bioRxiv">
        <title>A rank-normalized archaeal taxonomy based on genome phylogeny resolves widespread incomplete and uneven classifications.</title>
        <authorList>
            <person name="Rinke C."/>
            <person name="Chuvochina M."/>
            <person name="Mussig A.J."/>
            <person name="Chaumeil P.-A."/>
            <person name="Waite D.W."/>
            <person name="Whitman W.B."/>
            <person name="Parks D.H."/>
            <person name="Hugenholtz P."/>
        </authorList>
    </citation>
    <scope>NUCLEOTIDE SEQUENCE</scope>
    <source>
        <strain evidence="1">UBA10219</strain>
    </source>
</reference>
<protein>
    <submittedName>
        <fullName evidence="1">Helix-turn-helix transcriptional regulator</fullName>
    </submittedName>
</protein>
<dbReference type="CDD" id="cd00090">
    <property type="entry name" value="HTH_ARSR"/>
    <property type="match status" value="1"/>
</dbReference>
<dbReference type="Proteomes" id="UP000678237">
    <property type="component" value="Unassembled WGS sequence"/>
</dbReference>